<organism evidence="1 2">
    <name type="scientific">Gemella haemolysans M341</name>
    <dbReference type="NCBI Taxonomy" id="562981"/>
    <lineage>
        <taxon>Bacteria</taxon>
        <taxon>Bacillati</taxon>
        <taxon>Bacillota</taxon>
        <taxon>Bacilli</taxon>
        <taxon>Bacillales</taxon>
        <taxon>Gemellaceae</taxon>
        <taxon>Gemella</taxon>
    </lineage>
</organism>
<sequence>MKYKKFKLTTSILSLGKFNNHIFRSEQAIQQLYWQDKGIDAYYHISKSIMSLNYVSYVVI</sequence>
<name>A0AA87DV41_9BACL</name>
<protein>
    <submittedName>
        <fullName evidence="1">Uncharacterized protein</fullName>
    </submittedName>
</protein>
<dbReference type="Proteomes" id="UP000004773">
    <property type="component" value="Unassembled WGS sequence"/>
</dbReference>
<dbReference type="AlphaFoldDB" id="A0AA87DV41"/>
<evidence type="ECO:0000313" key="1">
    <source>
        <dbReference type="EMBL" id="EGF87455.1"/>
    </source>
</evidence>
<reference evidence="1 2" key="1">
    <citation type="submission" date="2011-03" db="EMBL/GenBank/DDBJ databases">
        <title>The Genome Sequence of Gemella haemolysans M341.</title>
        <authorList>
            <consortium name="The Broad Institute Genome Sequencing Platform"/>
            <consortium name="The Broad Institute Genome Sequencing Center for Infectious Disease"/>
            <person name="Earl A."/>
            <person name="Ward D."/>
            <person name="Feldgarden M."/>
            <person name="Gevers D."/>
            <person name="Sibley C.D."/>
            <person name="Field T.R."/>
            <person name="Grinwis M."/>
            <person name="Eshaghurshan C.S."/>
            <person name="Surette M.G."/>
            <person name="Young S.K."/>
            <person name="Zeng Q."/>
            <person name="Gargeya S."/>
            <person name="Fitzgerald M."/>
            <person name="Haas B."/>
            <person name="Abouelleil A."/>
            <person name="Alvarado L."/>
            <person name="Arachchi H.M."/>
            <person name="Berlin A."/>
            <person name="Brown A."/>
            <person name="Chapman S.B."/>
            <person name="Chen Z."/>
            <person name="Dunbar C."/>
            <person name="Freedman E."/>
            <person name="Gearin G."/>
            <person name="Gellesch M."/>
            <person name="Goldberg J."/>
            <person name="Griggs A."/>
            <person name="Gujja S."/>
            <person name="Heilman E.R."/>
            <person name="Heiman D."/>
            <person name="Howarth C."/>
            <person name="Larson L."/>
            <person name="Lui A."/>
            <person name="MacDonald P.J.P."/>
            <person name="Mehta T."/>
            <person name="Montmayeur A."/>
            <person name="Murphy C."/>
            <person name="Neiman D."/>
            <person name="Pearson M."/>
            <person name="Priest M."/>
            <person name="Roberts A."/>
            <person name="Saif S."/>
            <person name="Shea T."/>
            <person name="Shenoy N."/>
            <person name="Sisk P."/>
            <person name="Stolte C."/>
            <person name="Sykes S."/>
            <person name="White J."/>
            <person name="Yandava C."/>
            <person name="Wortman J."/>
            <person name="Nusbaum C."/>
            <person name="Birren B."/>
        </authorList>
    </citation>
    <scope>NUCLEOTIDE SEQUENCE [LARGE SCALE GENOMIC DNA]</scope>
    <source>
        <strain evidence="1 2">M341</strain>
    </source>
</reference>
<proteinExistence type="predicted"/>
<comment type="caution">
    <text evidence="1">The sequence shown here is derived from an EMBL/GenBank/DDBJ whole genome shotgun (WGS) entry which is preliminary data.</text>
</comment>
<dbReference type="RefSeq" id="WP_003146215.1">
    <property type="nucleotide sequence ID" value="NZ_GL883582.1"/>
</dbReference>
<dbReference type="EMBL" id="ACRO01000003">
    <property type="protein sequence ID" value="EGF87455.1"/>
    <property type="molecule type" value="Genomic_DNA"/>
</dbReference>
<gene>
    <name evidence="1" type="ORF">HMPREF0428_00330</name>
</gene>
<evidence type="ECO:0000313" key="2">
    <source>
        <dbReference type="Proteomes" id="UP000004773"/>
    </source>
</evidence>
<accession>A0AA87DV41</accession>